<accession>A0ACC1RB86</accession>
<protein>
    <submittedName>
        <fullName evidence="1">Uncharacterized protein</fullName>
    </submittedName>
</protein>
<proteinExistence type="predicted"/>
<gene>
    <name evidence="1" type="ORF">NM208_g16510</name>
</gene>
<organism evidence="1 2">
    <name type="scientific">Fusarium decemcellulare</name>
    <dbReference type="NCBI Taxonomy" id="57161"/>
    <lineage>
        <taxon>Eukaryota</taxon>
        <taxon>Fungi</taxon>
        <taxon>Dikarya</taxon>
        <taxon>Ascomycota</taxon>
        <taxon>Pezizomycotina</taxon>
        <taxon>Sordariomycetes</taxon>
        <taxon>Hypocreomycetidae</taxon>
        <taxon>Hypocreales</taxon>
        <taxon>Nectriaceae</taxon>
        <taxon>Fusarium</taxon>
        <taxon>Fusarium decemcellulare species complex</taxon>
    </lineage>
</organism>
<name>A0ACC1RB86_9HYPO</name>
<keyword evidence="2" id="KW-1185">Reference proteome</keyword>
<sequence>MDDDGSGLRLSSTRSYLAMHIRWFGFLASVIPTTLRRAPGGLLDLMQAKLHDKLWIVRPPAPSRPQNPRALDGTPANALFETSGPCYHSGKAQGCESQWSSYHVPSKIGLDDAVSSLVAAKSTSQKQAVCCSWLRGSRTKQSTILFDLMHCGHVGWMDIPRSSGPDCVFHAKWKAKFMFRVVGCVCQDGTWTQQDRTHGLGLHRYACAGNRPLEGSTCWDDKLQLFSTNTICGAARSHSLVLSDE</sequence>
<evidence type="ECO:0000313" key="2">
    <source>
        <dbReference type="Proteomes" id="UP001148629"/>
    </source>
</evidence>
<comment type="caution">
    <text evidence="1">The sequence shown here is derived from an EMBL/GenBank/DDBJ whole genome shotgun (WGS) entry which is preliminary data.</text>
</comment>
<dbReference type="EMBL" id="JANRMS010005164">
    <property type="protein sequence ID" value="KAJ3503457.1"/>
    <property type="molecule type" value="Genomic_DNA"/>
</dbReference>
<reference evidence="1" key="1">
    <citation type="submission" date="2022-08" db="EMBL/GenBank/DDBJ databases">
        <title>Genome Sequence of Fusarium decemcellulare.</title>
        <authorList>
            <person name="Buettner E."/>
        </authorList>
    </citation>
    <scope>NUCLEOTIDE SEQUENCE</scope>
    <source>
        <strain evidence="1">Babe19</strain>
    </source>
</reference>
<evidence type="ECO:0000313" key="1">
    <source>
        <dbReference type="EMBL" id="KAJ3503457.1"/>
    </source>
</evidence>
<dbReference type="Proteomes" id="UP001148629">
    <property type="component" value="Unassembled WGS sequence"/>
</dbReference>